<reference evidence="13" key="2">
    <citation type="submission" date="2020-02" db="EMBL/GenBank/DDBJ databases">
        <title>Esox lucius (northern pike) genome, fEsoLuc1, primary haplotype.</title>
        <authorList>
            <person name="Myers G."/>
            <person name="Karagic N."/>
            <person name="Meyer A."/>
            <person name="Pippel M."/>
            <person name="Reichard M."/>
            <person name="Winkler S."/>
            <person name="Tracey A."/>
            <person name="Sims Y."/>
            <person name="Howe K."/>
            <person name="Rhie A."/>
            <person name="Formenti G."/>
            <person name="Durbin R."/>
            <person name="Fedrigo O."/>
            <person name="Jarvis E.D."/>
        </authorList>
    </citation>
    <scope>NUCLEOTIDE SEQUENCE [LARGE SCALE GENOMIC DNA]</scope>
</reference>
<protein>
    <recommendedName>
        <fullName evidence="9">Bone Gla protein</fullName>
    </recommendedName>
    <alternativeName>
        <fullName evidence="10">Gamma-carboxyglutamic acid-containing protein</fullName>
    </alternativeName>
</protein>
<dbReference type="OMA" id="CAQACVC"/>
<evidence type="ECO:0000256" key="10">
    <source>
        <dbReference type="ARBA" id="ARBA00033350"/>
    </source>
</evidence>
<sequence>MKTVVLFVFCALAYVSLSTGDPSTSTASKPASEKRVGKGMFVKKDLASTLVRQKRATPPADLSLIQLESLREVCELNYWCENLMDTAGIIAAYTEYYGQIPY</sequence>
<evidence type="ECO:0000256" key="7">
    <source>
        <dbReference type="ARBA" id="ARBA00022837"/>
    </source>
</evidence>
<dbReference type="GO" id="GO:0031214">
    <property type="term" value="P:biomineral tissue development"/>
    <property type="evidence" value="ECO:0007669"/>
    <property type="project" value="UniProtKB-KW"/>
</dbReference>
<dbReference type="GO" id="GO:0005576">
    <property type="term" value="C:extracellular region"/>
    <property type="evidence" value="ECO:0007669"/>
    <property type="project" value="UniProtKB-SubCell"/>
</dbReference>
<feature type="signal peptide" evidence="11">
    <location>
        <begin position="1"/>
        <end position="20"/>
    </location>
</feature>
<dbReference type="PANTHER" id="PTHR14235">
    <property type="entry name" value="OSTEOCALCIN"/>
    <property type="match status" value="1"/>
</dbReference>
<comment type="subcellular location">
    <subcellularLocation>
        <location evidence="1">Secreted</location>
    </subcellularLocation>
</comment>
<reference evidence="13" key="4">
    <citation type="submission" date="2025-09" db="UniProtKB">
        <authorList>
            <consortium name="Ensembl"/>
        </authorList>
    </citation>
    <scope>IDENTIFICATION</scope>
</reference>
<dbReference type="PROSITE" id="PS50998">
    <property type="entry name" value="GLA_2"/>
    <property type="match status" value="1"/>
</dbReference>
<keyword evidence="5" id="KW-0091">Biomineralization</keyword>
<dbReference type="Proteomes" id="UP000265140">
    <property type="component" value="Chromosome 11"/>
</dbReference>
<keyword evidence="11" id="KW-0732">Signal</keyword>
<evidence type="ECO:0000313" key="13">
    <source>
        <dbReference type="Ensembl" id="ENSELUP00000008869.2"/>
    </source>
</evidence>
<dbReference type="AlphaFoldDB" id="A0A3P8XZR5"/>
<evidence type="ECO:0000313" key="14">
    <source>
        <dbReference type="Proteomes" id="UP000265140"/>
    </source>
</evidence>
<dbReference type="Bgee" id="ENSELUG00000009458">
    <property type="expression patterns" value="Expressed in nose and 5 other cell types or tissues"/>
</dbReference>
<proteinExistence type="inferred from homology"/>
<dbReference type="InterPro" id="IPR035972">
    <property type="entry name" value="GLA-like_dom_SF"/>
</dbReference>
<accession>A0A3P8XZR5</accession>
<dbReference type="GO" id="GO:0008147">
    <property type="term" value="F:structural constituent of bone"/>
    <property type="evidence" value="ECO:0007669"/>
    <property type="project" value="TreeGrafter"/>
</dbReference>
<feature type="chain" id="PRO_5028056648" description="Bone Gla protein" evidence="11">
    <location>
        <begin position="21"/>
        <end position="102"/>
    </location>
</feature>
<evidence type="ECO:0000256" key="1">
    <source>
        <dbReference type="ARBA" id="ARBA00004613"/>
    </source>
</evidence>
<feature type="domain" description="Gla" evidence="12">
    <location>
        <begin position="65"/>
        <end position="98"/>
    </location>
</feature>
<dbReference type="PANTHER" id="PTHR14235:SF0">
    <property type="entry name" value="OSTEOCALCIN"/>
    <property type="match status" value="1"/>
</dbReference>
<gene>
    <name evidence="13" type="primary">BGLAP</name>
</gene>
<reference evidence="13" key="3">
    <citation type="submission" date="2025-08" db="UniProtKB">
        <authorList>
            <consortium name="Ensembl"/>
        </authorList>
    </citation>
    <scope>IDENTIFICATION</scope>
</reference>
<keyword evidence="7" id="KW-0106">Calcium</keyword>
<dbReference type="GO" id="GO:0060348">
    <property type="term" value="P:bone development"/>
    <property type="evidence" value="ECO:0007669"/>
    <property type="project" value="InterPro"/>
</dbReference>
<dbReference type="InterPro" id="IPR000294">
    <property type="entry name" value="GLA_domain"/>
</dbReference>
<comment type="similarity">
    <text evidence="2">Belongs to the osteocalcin/matrix Gla protein family.</text>
</comment>
<evidence type="ECO:0000256" key="6">
    <source>
        <dbReference type="ARBA" id="ARBA00022723"/>
    </source>
</evidence>
<dbReference type="GO" id="GO:0001649">
    <property type="term" value="P:osteoblast differentiation"/>
    <property type="evidence" value="ECO:0007669"/>
    <property type="project" value="TreeGrafter"/>
</dbReference>
<keyword evidence="3" id="KW-0301">Gamma-carboxyglutamic acid</keyword>
<evidence type="ECO:0000256" key="2">
    <source>
        <dbReference type="ARBA" id="ARBA00008850"/>
    </source>
</evidence>
<dbReference type="Pfam" id="PF25890">
    <property type="entry name" value="BGLAP_C"/>
    <property type="match status" value="1"/>
</dbReference>
<dbReference type="InterPro" id="IPR058704">
    <property type="entry name" value="BGLAP-like_C"/>
</dbReference>
<evidence type="ECO:0000256" key="4">
    <source>
        <dbReference type="ARBA" id="ARBA00022525"/>
    </source>
</evidence>
<reference evidence="14" key="1">
    <citation type="journal article" date="2014" name="PLoS ONE">
        <title>The genome and linkage map of the northern pike (Esox lucius): conserved synteny revealed between the salmonid sister group and the Neoteleostei.</title>
        <authorList>
            <person name="Rondeau E.B."/>
            <person name="Minkley D.R."/>
            <person name="Leong J.S."/>
            <person name="Messmer A.M."/>
            <person name="Jantzen J.R."/>
            <person name="von Schalburg K.R."/>
            <person name="Lemon C."/>
            <person name="Bird N.H."/>
            <person name="Koop B.F."/>
        </authorList>
    </citation>
    <scope>NUCLEOTIDE SEQUENCE</scope>
</reference>
<dbReference type="SUPFAM" id="SSF57630">
    <property type="entry name" value="GLA-domain"/>
    <property type="match status" value="1"/>
</dbReference>
<dbReference type="GO" id="GO:1900076">
    <property type="term" value="P:regulation of cellular response to insulin stimulus"/>
    <property type="evidence" value="ECO:0007669"/>
    <property type="project" value="InterPro"/>
</dbReference>
<name>A0A3P8XZR5_ESOLU</name>
<dbReference type="GO" id="GO:0046848">
    <property type="term" value="F:hydroxyapatite binding"/>
    <property type="evidence" value="ECO:0007669"/>
    <property type="project" value="TreeGrafter"/>
</dbReference>
<evidence type="ECO:0000256" key="11">
    <source>
        <dbReference type="SAM" id="SignalP"/>
    </source>
</evidence>
<evidence type="ECO:0000256" key="3">
    <source>
        <dbReference type="ARBA" id="ARBA00022479"/>
    </source>
</evidence>
<keyword evidence="14" id="KW-1185">Reference proteome</keyword>
<organism evidence="13 14">
    <name type="scientific">Esox lucius</name>
    <name type="common">Northern pike</name>
    <dbReference type="NCBI Taxonomy" id="8010"/>
    <lineage>
        <taxon>Eukaryota</taxon>
        <taxon>Metazoa</taxon>
        <taxon>Chordata</taxon>
        <taxon>Craniata</taxon>
        <taxon>Vertebrata</taxon>
        <taxon>Euteleostomi</taxon>
        <taxon>Actinopterygii</taxon>
        <taxon>Neopterygii</taxon>
        <taxon>Teleostei</taxon>
        <taxon>Protacanthopterygii</taxon>
        <taxon>Esociformes</taxon>
        <taxon>Esocidae</taxon>
        <taxon>Esox</taxon>
    </lineage>
</organism>
<keyword evidence="4" id="KW-0964">Secreted</keyword>
<dbReference type="GeneTree" id="ENSGT00710000107036"/>
<evidence type="ECO:0000256" key="5">
    <source>
        <dbReference type="ARBA" id="ARBA00022591"/>
    </source>
</evidence>
<evidence type="ECO:0000256" key="8">
    <source>
        <dbReference type="ARBA" id="ARBA00023157"/>
    </source>
</evidence>
<keyword evidence="8" id="KW-1015">Disulfide bond</keyword>
<dbReference type="GO" id="GO:0005509">
    <property type="term" value="F:calcium ion binding"/>
    <property type="evidence" value="ECO:0007669"/>
    <property type="project" value="InterPro"/>
</dbReference>
<dbReference type="InterPro" id="IPR039176">
    <property type="entry name" value="Osteocalcin"/>
</dbReference>
<evidence type="ECO:0000259" key="12">
    <source>
        <dbReference type="PROSITE" id="PS50998"/>
    </source>
</evidence>
<dbReference type="STRING" id="8010.ENSELUP00000008869"/>
<keyword evidence="6" id="KW-0479">Metal-binding</keyword>
<evidence type="ECO:0000256" key="9">
    <source>
        <dbReference type="ARBA" id="ARBA00030150"/>
    </source>
</evidence>
<dbReference type="Ensembl" id="ENSELUT00000004834.3">
    <property type="protein sequence ID" value="ENSELUP00000008869.2"/>
    <property type="gene ID" value="ENSELUG00000009458.3"/>
</dbReference>
<dbReference type="GO" id="GO:0032571">
    <property type="term" value="P:response to vitamin K"/>
    <property type="evidence" value="ECO:0007669"/>
    <property type="project" value="InterPro"/>
</dbReference>
<dbReference type="PROSITE" id="PS00011">
    <property type="entry name" value="GLA_1"/>
    <property type="match status" value="1"/>
</dbReference>
<dbReference type="InParanoid" id="A0A3P8XZR5"/>